<feature type="transmembrane region" description="Helical" evidence="8">
    <location>
        <begin position="845"/>
        <end position="865"/>
    </location>
</feature>
<keyword evidence="6 8" id="KW-1133">Transmembrane helix</keyword>
<dbReference type="AlphaFoldDB" id="A0A1I4XUP3"/>
<name>A0A1I4XUP3_9GAMM</name>
<comment type="subcellular location">
    <subcellularLocation>
        <location evidence="1">Cell inner membrane</location>
        <topology evidence="1">Multi-pass membrane protein</topology>
    </subcellularLocation>
</comment>
<dbReference type="SUPFAM" id="SSF82714">
    <property type="entry name" value="Multidrug efflux transporter AcrB TolC docking domain, DN and DC subdomains"/>
    <property type="match status" value="2"/>
</dbReference>
<feature type="transmembrane region" description="Helical" evidence="8">
    <location>
        <begin position="12"/>
        <end position="30"/>
    </location>
</feature>
<keyword evidence="7 8" id="KW-0472">Membrane</keyword>
<keyword evidence="5 8" id="KW-0812">Transmembrane</keyword>
<dbReference type="InterPro" id="IPR027463">
    <property type="entry name" value="AcrB_DN_DC_subdom"/>
</dbReference>
<evidence type="ECO:0000256" key="1">
    <source>
        <dbReference type="ARBA" id="ARBA00004429"/>
    </source>
</evidence>
<evidence type="ECO:0000256" key="8">
    <source>
        <dbReference type="SAM" id="Phobius"/>
    </source>
</evidence>
<dbReference type="SUPFAM" id="SSF82866">
    <property type="entry name" value="Multidrug efflux transporter AcrB transmembrane domain"/>
    <property type="match status" value="2"/>
</dbReference>
<dbReference type="Gene3D" id="3.30.70.1430">
    <property type="entry name" value="Multidrug efflux transporter AcrB pore domain"/>
    <property type="match status" value="2"/>
</dbReference>
<dbReference type="SUPFAM" id="SSF82693">
    <property type="entry name" value="Multidrug efflux transporter AcrB pore domain, PN1, PN2, PC1 and PC2 subdomains"/>
    <property type="match status" value="3"/>
</dbReference>
<feature type="transmembrane region" description="Helical" evidence="8">
    <location>
        <begin position="957"/>
        <end position="976"/>
    </location>
</feature>
<organism evidence="9 10">
    <name type="scientific">Dokdonella immobilis</name>
    <dbReference type="NCBI Taxonomy" id="578942"/>
    <lineage>
        <taxon>Bacteria</taxon>
        <taxon>Pseudomonadati</taxon>
        <taxon>Pseudomonadota</taxon>
        <taxon>Gammaproteobacteria</taxon>
        <taxon>Lysobacterales</taxon>
        <taxon>Rhodanobacteraceae</taxon>
        <taxon>Dokdonella</taxon>
    </lineage>
</organism>
<sequence>MKFTDSFINKPVWAIVVSLVILVLGLRSVIDMTVRQFPKTENAVVTVSTAYYGADAQTVAGFITQPLESAIAQAQGIDYLSSSSVTGVSTITATLKLNYDSNRALTEIQTQISSVTNQLPPQAQQPVVSVQVGETTASMYLGFYSDTLPTNNITDYMIRVIKPQLDAIDGVQEAQVIGGRRFALRAWLDPVRMAAQGVTAADVSQALSSNNYLAAVGATKGNAVTVALTAATDLHSVDEFRKLAVKSKEGAIVRLEDVANVVLGAEDYDSFVAFDGNQSVFVGIKTAPDANVLDVAERVRNAFPDIQAQLPTGLTANIAYDATQFITTSIEEVVKTLIEALVIVTLVIFLFMGSIRAVMIPVIAMPLSLIGAFFIMLVLGYTINLITLLALVLAIGLVVDDAIIVVENVDRHITEEGKTPLQAALVAARELTGPIIAMTIVLVAVYVPIGFQGGLTGALFTEFAFTLAGAVTVSAIIALFLSPMLCSRFLRDTHEGSRFVAFIDRQFDRLHNGYQRRLHGILDTWIVLVVMGAMIFGGTIFLFMNSQSELAPQEDQGFVVGIATGAPNASPAQVKSYMTEMQAITKSIPEVKQTFQISGVNGPNSVLTGAKLVPWSERSRSATEIQNELQGKWGSMAATNAFAFQFPSLPGAQGQPVGVVLSTTEPFENLYEVSKNVLAKLQSSGKFWFIDMDLKIDKPQSTLEVDRDMITALGLTQQDVGASLGAALGGGYVNYFSIAGRSYRVIPQVLQKDRLNPDQVLDYYVRTGDGSLVQASTVASIRDSVVPQSLTRFQQLNAVTFSGVPSVTQGEAIEFVRNTIREIAPAGYQVDYSGQSRQFMNETGGFALTLLFAVIIVYLALAAQFNSLRDPIVILVSVPMAMFGAMIFINLLPGFVGMGALSSRWATSLNIYTQVGLVTLMGLISKHGILIVEFANELQRAGKTKREAIEQAAATRLRPILMTTAAMVLGVMPLVIASGAGAAGRFNMGLVITTGLTIGTMFTLFVVPAFYMLLADDHHGEAAKQLENGESHPPAADGVPA</sequence>
<dbReference type="Gene3D" id="3.30.2090.10">
    <property type="entry name" value="Multidrug efflux transporter AcrB TolC docking domain, DN and DC subdomains"/>
    <property type="match status" value="2"/>
</dbReference>
<keyword evidence="4" id="KW-0997">Cell inner membrane</keyword>
<dbReference type="Gene3D" id="3.30.70.1440">
    <property type="entry name" value="Multidrug efflux transporter AcrB pore domain"/>
    <property type="match status" value="1"/>
</dbReference>
<dbReference type="OrthoDB" id="9757904at2"/>
<feature type="transmembrane region" description="Helical" evidence="8">
    <location>
        <begin position="427"/>
        <end position="451"/>
    </location>
</feature>
<dbReference type="GO" id="GO:0005886">
    <property type="term" value="C:plasma membrane"/>
    <property type="evidence" value="ECO:0007669"/>
    <property type="project" value="UniProtKB-SubCell"/>
</dbReference>
<dbReference type="PANTHER" id="PTHR32063">
    <property type="match status" value="1"/>
</dbReference>
<feature type="transmembrane region" description="Helical" evidence="8">
    <location>
        <begin position="988"/>
        <end position="1014"/>
    </location>
</feature>
<feature type="transmembrane region" description="Helical" evidence="8">
    <location>
        <begin position="911"/>
        <end position="936"/>
    </location>
</feature>
<dbReference type="STRING" id="578942.SAMN05216289_11254"/>
<dbReference type="RefSeq" id="WP_092407572.1">
    <property type="nucleotide sequence ID" value="NZ_FOVF01000012.1"/>
</dbReference>
<dbReference type="Gene3D" id="3.30.70.1320">
    <property type="entry name" value="Multidrug efflux transporter AcrB pore domain like"/>
    <property type="match status" value="1"/>
</dbReference>
<protein>
    <submittedName>
        <fullName evidence="9">Multidrug efflux pump</fullName>
    </submittedName>
</protein>
<evidence type="ECO:0000256" key="4">
    <source>
        <dbReference type="ARBA" id="ARBA00022519"/>
    </source>
</evidence>
<feature type="transmembrane region" description="Helical" evidence="8">
    <location>
        <begin position="872"/>
        <end position="891"/>
    </location>
</feature>
<accession>A0A1I4XUP3</accession>
<dbReference type="Proteomes" id="UP000198575">
    <property type="component" value="Unassembled WGS sequence"/>
</dbReference>
<dbReference type="Pfam" id="PF00873">
    <property type="entry name" value="ACR_tran"/>
    <property type="match status" value="1"/>
</dbReference>
<evidence type="ECO:0000313" key="9">
    <source>
        <dbReference type="EMBL" id="SFN29534.1"/>
    </source>
</evidence>
<evidence type="ECO:0000256" key="5">
    <source>
        <dbReference type="ARBA" id="ARBA00022692"/>
    </source>
</evidence>
<dbReference type="EMBL" id="FOVF01000012">
    <property type="protein sequence ID" value="SFN29534.1"/>
    <property type="molecule type" value="Genomic_DNA"/>
</dbReference>
<keyword evidence="2" id="KW-0813">Transport</keyword>
<evidence type="ECO:0000256" key="7">
    <source>
        <dbReference type="ARBA" id="ARBA00023136"/>
    </source>
</evidence>
<proteinExistence type="predicted"/>
<dbReference type="InterPro" id="IPR001036">
    <property type="entry name" value="Acrflvin-R"/>
</dbReference>
<dbReference type="Gene3D" id="1.20.1640.10">
    <property type="entry name" value="Multidrug efflux transporter AcrB transmembrane domain"/>
    <property type="match status" value="2"/>
</dbReference>
<keyword evidence="3" id="KW-1003">Cell membrane</keyword>
<evidence type="ECO:0000256" key="3">
    <source>
        <dbReference type="ARBA" id="ARBA00022475"/>
    </source>
</evidence>
<feature type="transmembrane region" description="Helical" evidence="8">
    <location>
        <begin position="525"/>
        <end position="544"/>
    </location>
</feature>
<reference evidence="9 10" key="1">
    <citation type="submission" date="2016-10" db="EMBL/GenBank/DDBJ databases">
        <authorList>
            <person name="de Groot N.N."/>
        </authorList>
    </citation>
    <scope>NUCLEOTIDE SEQUENCE [LARGE SCALE GENOMIC DNA]</scope>
    <source>
        <strain evidence="9 10">CGMCC 1.7659</strain>
    </source>
</reference>
<dbReference type="PRINTS" id="PR00702">
    <property type="entry name" value="ACRIFLAVINRP"/>
</dbReference>
<evidence type="ECO:0000256" key="2">
    <source>
        <dbReference type="ARBA" id="ARBA00022448"/>
    </source>
</evidence>
<dbReference type="PANTHER" id="PTHR32063:SF14">
    <property type="entry name" value="BLL4319 PROTEIN"/>
    <property type="match status" value="1"/>
</dbReference>
<evidence type="ECO:0000256" key="6">
    <source>
        <dbReference type="ARBA" id="ARBA00022989"/>
    </source>
</evidence>
<gene>
    <name evidence="9" type="ORF">SAMN05216289_11254</name>
</gene>
<dbReference type="FunFam" id="1.20.1640.10:FF:000001">
    <property type="entry name" value="Efflux pump membrane transporter"/>
    <property type="match status" value="1"/>
</dbReference>
<dbReference type="GO" id="GO:0042910">
    <property type="term" value="F:xenobiotic transmembrane transporter activity"/>
    <property type="evidence" value="ECO:0007669"/>
    <property type="project" value="TreeGrafter"/>
</dbReference>
<evidence type="ECO:0000313" key="10">
    <source>
        <dbReference type="Proteomes" id="UP000198575"/>
    </source>
</evidence>
<feature type="transmembrane region" description="Helical" evidence="8">
    <location>
        <begin position="463"/>
        <end position="481"/>
    </location>
</feature>
<keyword evidence="10" id="KW-1185">Reference proteome</keyword>